<evidence type="ECO:0000256" key="5">
    <source>
        <dbReference type="ARBA" id="ARBA00024042"/>
    </source>
</evidence>
<reference evidence="11" key="1">
    <citation type="submission" date="2020-07" db="EMBL/GenBank/DDBJ databases">
        <title>Koleobacter methoxysyntrophicus gen. nov., sp. nov., a novel anaerobic bacterium isolated from deep subsurface oil field and proposal of Koleobacterales ord. nov. in the phylum Firmicutes.</title>
        <authorList>
            <person name="Sakamoto S."/>
            <person name="Tamaki H."/>
        </authorList>
    </citation>
    <scope>NUCLEOTIDE SEQUENCE</scope>
    <source>
        <strain evidence="11">NRmbB1</strain>
    </source>
</reference>
<feature type="domain" description="FMN hydroxy acid dehydrogenase" evidence="10">
    <location>
        <begin position="37"/>
        <end position="341"/>
    </location>
</feature>
<dbReference type="PANTHER" id="PTHR10578:SF107">
    <property type="entry name" value="2-HYDROXYACID OXIDASE 1"/>
    <property type="match status" value="1"/>
</dbReference>
<dbReference type="PANTHER" id="PTHR10578">
    <property type="entry name" value="S -2-HYDROXY-ACID OXIDASE-RELATED"/>
    <property type="match status" value="1"/>
</dbReference>
<dbReference type="Proteomes" id="UP000662904">
    <property type="component" value="Chromosome"/>
</dbReference>
<feature type="binding site" evidence="9">
    <location>
        <begin position="267"/>
        <end position="271"/>
    </location>
    <ligand>
        <name>FMN</name>
        <dbReference type="ChEBI" id="CHEBI:58210"/>
    </ligand>
</feature>
<keyword evidence="4 11" id="KW-0560">Oxidoreductase</keyword>
<dbReference type="InterPro" id="IPR013785">
    <property type="entry name" value="Aldolase_TIM"/>
</dbReference>
<evidence type="ECO:0000256" key="7">
    <source>
        <dbReference type="ARBA" id="ARBA00048754"/>
    </source>
</evidence>
<dbReference type="Gene3D" id="3.20.20.70">
    <property type="entry name" value="Aldolase class I"/>
    <property type="match status" value="1"/>
</dbReference>
<dbReference type="GO" id="GO:0010181">
    <property type="term" value="F:FMN binding"/>
    <property type="evidence" value="ECO:0007669"/>
    <property type="project" value="InterPro"/>
</dbReference>
<dbReference type="CDD" id="cd02809">
    <property type="entry name" value="alpha_hydroxyacid_oxid_FMN"/>
    <property type="match status" value="1"/>
</dbReference>
<feature type="binding site" evidence="9">
    <location>
        <position position="236"/>
    </location>
    <ligand>
        <name>FMN</name>
        <dbReference type="ChEBI" id="CHEBI:58210"/>
    </ligand>
</feature>
<evidence type="ECO:0000256" key="2">
    <source>
        <dbReference type="ARBA" id="ARBA00022630"/>
    </source>
</evidence>
<dbReference type="Pfam" id="PF01070">
    <property type="entry name" value="FMN_dh"/>
    <property type="match status" value="2"/>
</dbReference>
<proteinExistence type="inferred from homology"/>
<dbReference type="InterPro" id="IPR037396">
    <property type="entry name" value="FMN_HAD"/>
</dbReference>
<organism evidence="11 12">
    <name type="scientific">Koleobacter methoxysyntrophicus</name>
    <dbReference type="NCBI Taxonomy" id="2751313"/>
    <lineage>
        <taxon>Bacteria</taxon>
        <taxon>Bacillati</taxon>
        <taxon>Bacillota</taxon>
        <taxon>Clostridia</taxon>
        <taxon>Koleobacterales</taxon>
        <taxon>Koleobacteraceae</taxon>
        <taxon>Koleobacter</taxon>
    </lineage>
</organism>
<evidence type="ECO:0000256" key="3">
    <source>
        <dbReference type="ARBA" id="ARBA00022643"/>
    </source>
</evidence>
<dbReference type="RefSeq" id="WP_206709047.1">
    <property type="nucleotide sequence ID" value="NZ_CP059066.1"/>
</dbReference>
<dbReference type="EMBL" id="CP059066">
    <property type="protein sequence ID" value="QSQ08845.1"/>
    <property type="molecule type" value="Genomic_DNA"/>
</dbReference>
<accession>A0A8A0RKE8</accession>
<feature type="binding site" evidence="9">
    <location>
        <position position="212"/>
    </location>
    <ligand>
        <name>FMN</name>
        <dbReference type="ChEBI" id="CHEBI:58210"/>
    </ligand>
</feature>
<name>A0A8A0RKE8_9FIRM</name>
<dbReference type="KEGG" id="kme:H0A61_01190"/>
<dbReference type="SUPFAM" id="SSF51395">
    <property type="entry name" value="FMN-linked oxidoreductases"/>
    <property type="match status" value="1"/>
</dbReference>
<evidence type="ECO:0000313" key="11">
    <source>
        <dbReference type="EMBL" id="QSQ08845.1"/>
    </source>
</evidence>
<dbReference type="PROSITE" id="PS51349">
    <property type="entry name" value="FMN_HYDROXY_ACID_DH_2"/>
    <property type="match status" value="1"/>
</dbReference>
<evidence type="ECO:0000256" key="6">
    <source>
        <dbReference type="ARBA" id="ARBA00029513"/>
    </source>
</evidence>
<dbReference type="PIRSF" id="PIRSF000138">
    <property type="entry name" value="Al-hdrx_acd_dh"/>
    <property type="match status" value="1"/>
</dbReference>
<evidence type="ECO:0000256" key="8">
    <source>
        <dbReference type="PIRSR" id="PIRSR000138-1"/>
    </source>
</evidence>
<evidence type="ECO:0000313" key="12">
    <source>
        <dbReference type="Proteomes" id="UP000662904"/>
    </source>
</evidence>
<evidence type="ECO:0000256" key="9">
    <source>
        <dbReference type="PIRSR" id="PIRSR000138-2"/>
    </source>
</evidence>
<comment type="cofactor">
    <cofactor evidence="1">
        <name>FMN</name>
        <dbReference type="ChEBI" id="CHEBI:58210"/>
    </cofactor>
</comment>
<dbReference type="InterPro" id="IPR012133">
    <property type="entry name" value="Alpha-hydoxy_acid_DH_FMN"/>
</dbReference>
<dbReference type="AlphaFoldDB" id="A0A8A0RKE8"/>
<feature type="binding site" evidence="9">
    <location>
        <position position="239"/>
    </location>
    <ligand>
        <name>glyoxylate</name>
        <dbReference type="ChEBI" id="CHEBI:36655"/>
    </ligand>
</feature>
<dbReference type="GO" id="GO:0016491">
    <property type="term" value="F:oxidoreductase activity"/>
    <property type="evidence" value="ECO:0007669"/>
    <property type="project" value="UniProtKB-KW"/>
</dbReference>
<feature type="binding site" evidence="9">
    <location>
        <begin position="290"/>
        <end position="291"/>
    </location>
    <ligand>
        <name>FMN</name>
        <dbReference type="ChEBI" id="CHEBI:58210"/>
    </ligand>
</feature>
<gene>
    <name evidence="11" type="primary">hmo</name>
    <name evidence="11" type="ORF">H0A61_01190</name>
</gene>
<keyword evidence="3 9" id="KW-0288">FMN</keyword>
<protein>
    <recommendedName>
        <fullName evidence="6">L-lactate oxidase</fullName>
    </recommendedName>
</protein>
<evidence type="ECO:0000259" key="10">
    <source>
        <dbReference type="PROSITE" id="PS51349"/>
    </source>
</evidence>
<evidence type="ECO:0000256" key="1">
    <source>
        <dbReference type="ARBA" id="ARBA00001917"/>
    </source>
</evidence>
<keyword evidence="2 9" id="KW-0285">Flavoprotein</keyword>
<keyword evidence="12" id="KW-1185">Reference proteome</keyword>
<comment type="similarity">
    <text evidence="5">Belongs to the FMN-dependent alpha-hydroxy acid dehydrogenase family.</text>
</comment>
<feature type="binding site" evidence="9">
    <location>
        <position position="234"/>
    </location>
    <ligand>
        <name>FMN</name>
        <dbReference type="ChEBI" id="CHEBI:58210"/>
    </ligand>
</feature>
<evidence type="ECO:0000256" key="4">
    <source>
        <dbReference type="ARBA" id="ARBA00023002"/>
    </source>
</evidence>
<dbReference type="InterPro" id="IPR000262">
    <property type="entry name" value="FMN-dep_DH"/>
</dbReference>
<sequence length="346" mass="36561">MTVDEVRIRARERFKGICRVCKFCDGVACAGEVPGMGGVGTGTSFKNNIKALEKYRVNLRVIHDITEPVIRTQIFGKELSMPILGAAVAGGKINFRGYFTEEEFVSSQIEGAVSAGTIAMTGDGGDPTLFTTGLESLKNAGCSGIPVIKPRKTRDIIKRIKDAEKFDITAIGIDIDAAGLINMTRMGQYVGPMTVSDLKEITSSTKLPVVLKGIMTVEDALAAVEAGIAGIVVSNHGGRALDFTPGTAEVLPEIADAVKGKITILADGGVRYGIDVLKMIALGADAVLIGRPVAIAAVGGGARGVEMVYNKMADELRSAMILTGCRDVNSIDRKILRCHFVALSDE</sequence>
<feature type="active site" description="Proton acceptor" evidence="8">
    <location>
        <position position="236"/>
    </location>
</feature>
<comment type="catalytic activity">
    <reaction evidence="7">
        <text>(S)-lactate + O2 = pyruvate + H2O2</text>
        <dbReference type="Rhea" id="RHEA:55868"/>
        <dbReference type="ChEBI" id="CHEBI:15361"/>
        <dbReference type="ChEBI" id="CHEBI:15379"/>
        <dbReference type="ChEBI" id="CHEBI:16240"/>
        <dbReference type="ChEBI" id="CHEBI:16651"/>
    </reaction>
    <physiologicalReaction direction="left-to-right" evidence="7">
        <dbReference type="Rhea" id="RHEA:55869"/>
    </physiologicalReaction>
</comment>